<keyword evidence="2" id="KW-0732">Signal</keyword>
<keyword evidence="6" id="KW-1185">Reference proteome</keyword>
<dbReference type="eggNOG" id="COG0683">
    <property type="taxonomic scope" value="Bacteria"/>
</dbReference>
<dbReference type="OrthoDB" id="5341635at2"/>
<dbReference type="PANTHER" id="PTHR30483">
    <property type="entry name" value="LEUCINE-SPECIFIC-BINDING PROTEIN"/>
    <property type="match status" value="1"/>
</dbReference>
<dbReference type="InterPro" id="IPR028081">
    <property type="entry name" value="Leu-bd"/>
</dbReference>
<evidence type="ECO:0000313" key="6">
    <source>
        <dbReference type="Proteomes" id="UP000003947"/>
    </source>
</evidence>
<dbReference type="CDD" id="cd06268">
    <property type="entry name" value="PBP1_ABC_transporter_LIVBP-like"/>
    <property type="match status" value="1"/>
</dbReference>
<evidence type="ECO:0000259" key="4">
    <source>
        <dbReference type="Pfam" id="PF13458"/>
    </source>
</evidence>
<protein>
    <submittedName>
        <fullName evidence="5">ABC transporter, substrate binding protein, PQQ-dependent alcohol dehydrogenase system</fullName>
    </submittedName>
</protein>
<feature type="domain" description="Leucine-binding protein" evidence="4">
    <location>
        <begin position="70"/>
        <end position="374"/>
    </location>
</feature>
<name>I4Z4U5_9HYPH</name>
<evidence type="ECO:0000256" key="2">
    <source>
        <dbReference type="ARBA" id="ARBA00022729"/>
    </source>
</evidence>
<proteinExistence type="inferred from homology"/>
<dbReference type="EMBL" id="JH660633">
    <property type="protein sequence ID" value="EIM31237.1"/>
    <property type="molecule type" value="Genomic_DNA"/>
</dbReference>
<dbReference type="InterPro" id="IPR022478">
    <property type="entry name" value="ABC_transptr_sub-bd_PQQ"/>
</dbReference>
<accession>I4Z4U5</accession>
<dbReference type="Pfam" id="PF13458">
    <property type="entry name" value="Peripla_BP_6"/>
    <property type="match status" value="1"/>
</dbReference>
<keyword evidence="3" id="KW-0029">Amino-acid transport</keyword>
<dbReference type="SUPFAM" id="SSF53822">
    <property type="entry name" value="Periplasmic binding protein-like I"/>
    <property type="match status" value="1"/>
</dbReference>
<dbReference type="InterPro" id="IPR028082">
    <property type="entry name" value="Peripla_BP_I"/>
</dbReference>
<dbReference type="Proteomes" id="UP000003947">
    <property type="component" value="Unassembled WGS sequence"/>
</dbReference>
<comment type="similarity">
    <text evidence="1">Belongs to the leucine-binding protein family.</text>
</comment>
<dbReference type="RefSeq" id="WP_009488705.1">
    <property type="nucleotide sequence ID" value="NZ_CP141049.1"/>
</dbReference>
<sequence precursor="true">MVLLRSSQSLWVHWPFFPWILSVFVAITSPILPAWAQTPDPTDIHIGLITRQLPPPPLYEFDPAPEDEGLAGGRLAVRDNNTTGQFTGHRYVLDEETLEEGQDPVAAARVLVTRGVGYLVLNLPADELLAIADALKGENVVLFNVSATDDRLRGADCRSNVFHVVPSRAMLTDALSQFLAFKRWRRLFLIVGPQPGDKMYAEAMKRSARKFGLAIAAEKPWEFGPLARAKADSPTTAGALTFTQNLDYDVAIVADEAGDFGDYLAFRTWDPKLVMGTQGLTATTWHPTFEVWGAAQAQTRFRRASDRLMRPLDYQVWMAVRTVGEAVTQTKATDPTVVRGFIRGADFSLPAYKGVSLSFRPWDQQLRQPLLLVQPRFLVSVAPEQGFLHQRTPLDTLGFDQPETACKLQ</sequence>
<reference evidence="5 6" key="1">
    <citation type="submission" date="2012-02" db="EMBL/GenBank/DDBJ databases">
        <title>Improved High-Quality Draft sequence of Microvirga sp. WSM3557.</title>
        <authorList>
            <consortium name="US DOE Joint Genome Institute"/>
            <person name="Lucas S."/>
            <person name="Han J."/>
            <person name="Lapidus A."/>
            <person name="Cheng J.-F."/>
            <person name="Goodwin L."/>
            <person name="Pitluck S."/>
            <person name="Peters L."/>
            <person name="Zhang X."/>
            <person name="Detter J.C."/>
            <person name="Han C."/>
            <person name="Tapia R."/>
            <person name="Land M."/>
            <person name="Hauser L."/>
            <person name="Kyrpides N."/>
            <person name="Ivanova N."/>
            <person name="Pagani I."/>
            <person name="Brau L."/>
            <person name="Yates R."/>
            <person name="O'Hara G."/>
            <person name="Rui T."/>
            <person name="Howieson J."/>
            <person name="Reeve W."/>
            <person name="Woyke T."/>
        </authorList>
    </citation>
    <scope>NUCLEOTIDE SEQUENCE [LARGE SCALE GENOMIC DNA]</scope>
    <source>
        <strain evidence="5 6">WSM3557</strain>
    </source>
</reference>
<dbReference type="HOGENOM" id="CLU_052000_0_0_5"/>
<dbReference type="InterPro" id="IPR051010">
    <property type="entry name" value="BCAA_transport"/>
</dbReference>
<organism evidence="5 6">
    <name type="scientific">Microvirga lotononidis</name>
    <dbReference type="NCBI Taxonomy" id="864069"/>
    <lineage>
        <taxon>Bacteria</taxon>
        <taxon>Pseudomonadati</taxon>
        <taxon>Pseudomonadota</taxon>
        <taxon>Alphaproteobacteria</taxon>
        <taxon>Hyphomicrobiales</taxon>
        <taxon>Methylobacteriaceae</taxon>
        <taxon>Microvirga</taxon>
    </lineage>
</organism>
<gene>
    <name evidence="5" type="ORF">MicloDRAFT_00002270</name>
</gene>
<evidence type="ECO:0000256" key="3">
    <source>
        <dbReference type="ARBA" id="ARBA00022970"/>
    </source>
</evidence>
<evidence type="ECO:0000256" key="1">
    <source>
        <dbReference type="ARBA" id="ARBA00010062"/>
    </source>
</evidence>
<dbReference type="PATRIC" id="fig|864069.3.peg.237"/>
<dbReference type="PANTHER" id="PTHR30483:SF6">
    <property type="entry name" value="PERIPLASMIC BINDING PROTEIN OF ABC TRANSPORTER FOR NATURAL AMINO ACIDS"/>
    <property type="match status" value="1"/>
</dbReference>
<dbReference type="GO" id="GO:0006865">
    <property type="term" value="P:amino acid transport"/>
    <property type="evidence" value="ECO:0007669"/>
    <property type="project" value="UniProtKB-KW"/>
</dbReference>
<evidence type="ECO:0000313" key="5">
    <source>
        <dbReference type="EMBL" id="EIM31237.1"/>
    </source>
</evidence>
<dbReference type="AlphaFoldDB" id="I4Z4U5"/>
<dbReference type="Gene3D" id="3.40.50.2300">
    <property type="match status" value="2"/>
</dbReference>
<dbReference type="STRING" id="864069.MicloDRAFT_00002270"/>
<dbReference type="NCBIfam" id="TIGR03863">
    <property type="entry name" value="PQQ_ABC_bind"/>
    <property type="match status" value="1"/>
</dbReference>
<keyword evidence="3" id="KW-0813">Transport</keyword>